<dbReference type="Gene3D" id="1.10.1660.10">
    <property type="match status" value="1"/>
</dbReference>
<dbReference type="Pfam" id="PF13411">
    <property type="entry name" value="MerR_1"/>
    <property type="match status" value="1"/>
</dbReference>
<feature type="compositionally biased region" description="Basic and acidic residues" evidence="1">
    <location>
        <begin position="191"/>
        <end position="203"/>
    </location>
</feature>
<dbReference type="SUPFAM" id="SSF46955">
    <property type="entry name" value="Putative DNA-binding domain"/>
    <property type="match status" value="1"/>
</dbReference>
<gene>
    <name evidence="3" type="ORF">C8N42_102186</name>
</gene>
<feature type="region of interest" description="Disordered" evidence="1">
    <location>
        <begin position="133"/>
        <end position="203"/>
    </location>
</feature>
<accession>A0A2T5HUK0</accession>
<name>A0A2T5HUK0_9RHOB</name>
<sequence>MDKSPDAFRTISEVADWLDTPAHVLRFWESRFTQVKPVKRAGGRRYYRPSDMALLGGIKKLLHDDGMTIRGVQKLLREHGVKYVASLSPVIEGVEPITAPTPEHSPIPPVPSAPMAEMVPQDDFEPTEPEKRVIPFARPDTTTPPTAEVASEERSEDLTPEASVANAHDSETPAAAPAPVAGGRAGQTSFDFDHGPMADLFEKPDPIEADEDITEDDIEFDTTAESATDDAEMTAEDEAILTAGIGTIEPEIAEETSEEPYVATDFSPAEATASVGREFALPEDPSDDDDITIMSPGIVGQLNHRKLCHVSQHEIAALLSRVEALRARIAG</sequence>
<proteinExistence type="predicted"/>
<feature type="compositionally biased region" description="Low complexity" evidence="1">
    <location>
        <begin position="173"/>
        <end position="182"/>
    </location>
</feature>
<evidence type="ECO:0000256" key="1">
    <source>
        <dbReference type="SAM" id="MobiDB-lite"/>
    </source>
</evidence>
<dbReference type="GO" id="GO:0003677">
    <property type="term" value="F:DNA binding"/>
    <property type="evidence" value="ECO:0007669"/>
    <property type="project" value="InterPro"/>
</dbReference>
<dbReference type="SMART" id="SM00422">
    <property type="entry name" value="HTH_MERR"/>
    <property type="match status" value="1"/>
</dbReference>
<dbReference type="RefSeq" id="WP_245889957.1">
    <property type="nucleotide sequence ID" value="NZ_QAOH01000002.1"/>
</dbReference>
<feature type="domain" description="HTH merR-type" evidence="2">
    <location>
        <begin position="10"/>
        <end position="78"/>
    </location>
</feature>
<reference evidence="3 4" key="1">
    <citation type="submission" date="2018-04" db="EMBL/GenBank/DDBJ databases">
        <title>Genomic Encyclopedia of Archaeal and Bacterial Type Strains, Phase II (KMG-II): from individual species to whole genera.</title>
        <authorList>
            <person name="Goeker M."/>
        </authorList>
    </citation>
    <scope>NUCLEOTIDE SEQUENCE [LARGE SCALE GENOMIC DNA]</scope>
    <source>
        <strain evidence="3 4">DSM 100434</strain>
    </source>
</reference>
<dbReference type="GO" id="GO:0006355">
    <property type="term" value="P:regulation of DNA-templated transcription"/>
    <property type="evidence" value="ECO:0007669"/>
    <property type="project" value="InterPro"/>
</dbReference>
<dbReference type="AlphaFoldDB" id="A0A2T5HUK0"/>
<evidence type="ECO:0000259" key="2">
    <source>
        <dbReference type="PROSITE" id="PS50937"/>
    </source>
</evidence>
<dbReference type="InterPro" id="IPR000551">
    <property type="entry name" value="MerR-type_HTH_dom"/>
</dbReference>
<dbReference type="InterPro" id="IPR009061">
    <property type="entry name" value="DNA-bd_dom_put_sf"/>
</dbReference>
<organism evidence="3 4">
    <name type="scientific">Celeribacter persicus</name>
    <dbReference type="NCBI Taxonomy" id="1651082"/>
    <lineage>
        <taxon>Bacteria</taxon>
        <taxon>Pseudomonadati</taxon>
        <taxon>Pseudomonadota</taxon>
        <taxon>Alphaproteobacteria</taxon>
        <taxon>Rhodobacterales</taxon>
        <taxon>Roseobacteraceae</taxon>
        <taxon>Celeribacter</taxon>
    </lineage>
</organism>
<protein>
    <submittedName>
        <fullName evidence="3">MerR-like DNA binding protein</fullName>
    </submittedName>
</protein>
<dbReference type="CDD" id="cd04765">
    <property type="entry name" value="HTH_MlrA-like_sg2"/>
    <property type="match status" value="1"/>
</dbReference>
<evidence type="ECO:0000313" key="4">
    <source>
        <dbReference type="Proteomes" id="UP000244077"/>
    </source>
</evidence>
<evidence type="ECO:0000313" key="3">
    <source>
        <dbReference type="EMBL" id="PTQ75267.1"/>
    </source>
</evidence>
<dbReference type="Proteomes" id="UP000244077">
    <property type="component" value="Unassembled WGS sequence"/>
</dbReference>
<dbReference type="PROSITE" id="PS50937">
    <property type="entry name" value="HTH_MERR_2"/>
    <property type="match status" value="1"/>
</dbReference>
<keyword evidence="4" id="KW-1185">Reference proteome</keyword>
<dbReference type="EMBL" id="QAOH01000002">
    <property type="protein sequence ID" value="PTQ75267.1"/>
    <property type="molecule type" value="Genomic_DNA"/>
</dbReference>
<comment type="caution">
    <text evidence="3">The sequence shown here is derived from an EMBL/GenBank/DDBJ whole genome shotgun (WGS) entry which is preliminary data.</text>
</comment>